<evidence type="ECO:0000256" key="1">
    <source>
        <dbReference type="SAM" id="SignalP"/>
    </source>
</evidence>
<proteinExistence type="predicted"/>
<gene>
    <name evidence="2" type="ORF">E4N74_00315</name>
</gene>
<feature type="signal peptide" evidence="1">
    <location>
        <begin position="1"/>
        <end position="21"/>
    </location>
</feature>
<evidence type="ECO:0000313" key="3">
    <source>
        <dbReference type="Proteomes" id="UP001058682"/>
    </source>
</evidence>
<name>A0AAE9MS71_9SPIR</name>
<evidence type="ECO:0000313" key="2">
    <source>
        <dbReference type="EMBL" id="UTY32630.1"/>
    </source>
</evidence>
<sequence length="197" mass="22735">MKRLFFCVVFILIGLTFCEEAESGQETPKNTGAEKAEENSPVFADLPAGYRDINLGMNMEAVKEALLKDSTFGYRGERDISLLPGKNRSLIETNGSSNIKRAWFQFYEENLYIIIIQMDTDRIDYYSMYSALTLKYGEPLSIDPKRAIWKSETVSMILERPLAIKYIDLKVFNELLEKSQTDKAYSDILREEFINDF</sequence>
<dbReference type="Proteomes" id="UP001058682">
    <property type="component" value="Chromosome"/>
</dbReference>
<organism evidence="2 3">
    <name type="scientific">Treponema putidum</name>
    <dbReference type="NCBI Taxonomy" id="221027"/>
    <lineage>
        <taxon>Bacteria</taxon>
        <taxon>Pseudomonadati</taxon>
        <taxon>Spirochaetota</taxon>
        <taxon>Spirochaetia</taxon>
        <taxon>Spirochaetales</taxon>
        <taxon>Treponemataceae</taxon>
        <taxon>Treponema</taxon>
    </lineage>
</organism>
<dbReference type="AlphaFoldDB" id="A0AAE9MS71"/>
<accession>A0AAE9MS71</accession>
<dbReference type="RefSeq" id="WP_255818201.1">
    <property type="nucleotide sequence ID" value="NZ_CP038804.1"/>
</dbReference>
<feature type="chain" id="PRO_5042091238" description="DUF4468 domain-containing protein" evidence="1">
    <location>
        <begin position="22"/>
        <end position="197"/>
    </location>
</feature>
<keyword evidence="1" id="KW-0732">Signal</keyword>
<dbReference type="EMBL" id="CP038804">
    <property type="protein sequence ID" value="UTY32630.1"/>
    <property type="molecule type" value="Genomic_DNA"/>
</dbReference>
<protein>
    <recommendedName>
        <fullName evidence="4">DUF4468 domain-containing protein</fullName>
    </recommendedName>
</protein>
<evidence type="ECO:0008006" key="4">
    <source>
        <dbReference type="Google" id="ProtNLM"/>
    </source>
</evidence>
<reference evidence="2" key="1">
    <citation type="submission" date="2019-04" db="EMBL/GenBank/DDBJ databases">
        <title>Whole genome sequencing of oral phylogroup 2 treponemes.</title>
        <authorList>
            <person name="Chan Y."/>
            <person name="Zeng H.H."/>
            <person name="Yu X.L."/>
            <person name="Leung W.K."/>
            <person name="Watt R.M."/>
        </authorList>
    </citation>
    <scope>NUCLEOTIDE SEQUENCE</scope>
    <source>
        <strain evidence="2">OMZ 835</strain>
    </source>
</reference>